<evidence type="ECO:0000259" key="1">
    <source>
        <dbReference type="Pfam" id="PF13173"/>
    </source>
</evidence>
<protein>
    <recommendedName>
        <fullName evidence="5">ATPase</fullName>
    </recommendedName>
</protein>
<evidence type="ECO:0000259" key="2">
    <source>
        <dbReference type="Pfam" id="PF13635"/>
    </source>
</evidence>
<dbReference type="EMBL" id="PEYO01000003">
    <property type="protein sequence ID" value="PIU03917.1"/>
    <property type="molecule type" value="Genomic_DNA"/>
</dbReference>
<feature type="domain" description="AAA" evidence="1">
    <location>
        <begin position="21"/>
        <end position="142"/>
    </location>
</feature>
<dbReference type="InterPro" id="IPR025420">
    <property type="entry name" value="DUF4143"/>
</dbReference>
<dbReference type="Gene3D" id="3.40.50.300">
    <property type="entry name" value="P-loop containing nucleotide triphosphate hydrolases"/>
    <property type="match status" value="1"/>
</dbReference>
<sequence length="377" mass="44479">MDMIPRILVKTIRKNQKNGFINLIYGPRRVGKTVLLKQLTEKILSRNLVWFNGDTRETQEALSNTSQVHLSKLVDKYKYIVVDEAQRIPNIGLSLKILIDQFPKKVFYVSGSSSLLLSRGLQEPLTGRTTIYRLFPLSLKELSSKLQPHQKSALIEDQLRFGSYPYLLQLTQPTEKQEYLKSLIQDYLFMDVLELKDVALPENLRKLTTLLAFQIGQEVSQNELATNLNIDVKTVRRYLSLLKQSFIIFELTAFSKNLRKEINKSKKYYFWDLGIRNALIDQFLPLDQRIDTGQLWENFLAVERIKKHEYQKQLKQYYFWRTYDQAEIDWLETAGGKISAYEFKWKKPRTHTPKAFWKAYQTKVNLISRNNYQEFIL</sequence>
<dbReference type="InterPro" id="IPR041682">
    <property type="entry name" value="AAA_14"/>
</dbReference>
<proteinExistence type="predicted"/>
<evidence type="ECO:0008006" key="5">
    <source>
        <dbReference type="Google" id="ProtNLM"/>
    </source>
</evidence>
<accession>A0A2M6XE65</accession>
<dbReference type="PANTHER" id="PTHR43566:SF1">
    <property type="entry name" value="AAA+ ATPASE DOMAIN-CONTAINING PROTEIN"/>
    <property type="match status" value="1"/>
</dbReference>
<reference evidence="4" key="1">
    <citation type="submission" date="2017-09" db="EMBL/GenBank/DDBJ databases">
        <title>Depth-based differentiation of microbial function through sediment-hosted aquifers and enrichment of novel symbionts in the deep terrestrial subsurface.</title>
        <authorList>
            <person name="Probst A.J."/>
            <person name="Ladd B."/>
            <person name="Jarett J.K."/>
            <person name="Geller-Mcgrath D.E."/>
            <person name="Sieber C.M.K."/>
            <person name="Emerson J.B."/>
            <person name="Anantharaman K."/>
            <person name="Thomas B.C."/>
            <person name="Malmstrom R."/>
            <person name="Stieglmeier M."/>
            <person name="Klingl A."/>
            <person name="Woyke T."/>
            <person name="Ryan C.M."/>
            <person name="Banfield J.F."/>
        </authorList>
    </citation>
    <scope>NUCLEOTIDE SEQUENCE [LARGE SCALE GENOMIC DNA]</scope>
</reference>
<evidence type="ECO:0000313" key="3">
    <source>
        <dbReference type="EMBL" id="PIU03917.1"/>
    </source>
</evidence>
<dbReference type="Pfam" id="PF13173">
    <property type="entry name" value="AAA_14"/>
    <property type="match status" value="1"/>
</dbReference>
<dbReference type="Proteomes" id="UP000228996">
    <property type="component" value="Unassembled WGS sequence"/>
</dbReference>
<dbReference type="PANTHER" id="PTHR43566">
    <property type="entry name" value="CONSERVED PROTEIN"/>
    <property type="match status" value="1"/>
</dbReference>
<evidence type="ECO:0000313" key="4">
    <source>
        <dbReference type="Proteomes" id="UP000228996"/>
    </source>
</evidence>
<organism evidence="3 4">
    <name type="scientific">Candidatus Shapirobacteria bacterium CG08_land_8_20_14_0_20_39_18</name>
    <dbReference type="NCBI Taxonomy" id="1974883"/>
    <lineage>
        <taxon>Bacteria</taxon>
        <taxon>Candidatus Shapironibacteriota</taxon>
    </lineage>
</organism>
<comment type="caution">
    <text evidence="3">The sequence shown here is derived from an EMBL/GenBank/DDBJ whole genome shotgun (WGS) entry which is preliminary data.</text>
</comment>
<gene>
    <name evidence="3" type="ORF">COT44_00665</name>
</gene>
<dbReference type="AlphaFoldDB" id="A0A2M6XE65"/>
<dbReference type="Pfam" id="PF13635">
    <property type="entry name" value="DUF4143"/>
    <property type="match status" value="1"/>
</dbReference>
<name>A0A2M6XE65_9BACT</name>
<dbReference type="InterPro" id="IPR027417">
    <property type="entry name" value="P-loop_NTPase"/>
</dbReference>
<dbReference type="SUPFAM" id="SSF52540">
    <property type="entry name" value="P-loop containing nucleoside triphosphate hydrolases"/>
    <property type="match status" value="1"/>
</dbReference>
<feature type="domain" description="DUF4143" evidence="2">
    <location>
        <begin position="191"/>
        <end position="345"/>
    </location>
</feature>